<keyword evidence="2" id="KW-1185">Reference proteome</keyword>
<evidence type="ECO:0000313" key="1">
    <source>
        <dbReference type="EMBL" id="KAH9525893.1"/>
    </source>
</evidence>
<proteinExistence type="predicted"/>
<dbReference type="AlphaFoldDB" id="A0A922L890"/>
<reference evidence="1" key="1">
    <citation type="submission" date="2013-05" db="EMBL/GenBank/DDBJ databases">
        <authorList>
            <person name="Yim A.K.Y."/>
            <person name="Chan T.F."/>
            <person name="Ji K.M."/>
            <person name="Liu X.Y."/>
            <person name="Zhou J.W."/>
            <person name="Li R.Q."/>
            <person name="Yang K.Y."/>
            <person name="Li J."/>
            <person name="Li M."/>
            <person name="Law P.T.W."/>
            <person name="Wu Y.L."/>
            <person name="Cai Z.L."/>
            <person name="Qin H."/>
            <person name="Bao Y."/>
            <person name="Leung R.K.K."/>
            <person name="Ng P.K.S."/>
            <person name="Zou J."/>
            <person name="Zhong X.J."/>
            <person name="Ran P.X."/>
            <person name="Zhong N.S."/>
            <person name="Liu Z.G."/>
            <person name="Tsui S.K.W."/>
        </authorList>
    </citation>
    <scope>NUCLEOTIDE SEQUENCE</scope>
    <source>
        <strain evidence="1">Derf</strain>
        <tissue evidence="1">Whole organism</tissue>
    </source>
</reference>
<name>A0A922L890_DERFA</name>
<accession>A0A922L890</accession>
<sequence length="126" mass="14469">MFAMVLAVLNHQQSATIFQLSKMCYFYCNNNIFNAKFVVDKQAISVDFDSARSNTAVTTVSMAKSATINAAIMNTTITTFTPSKFSICYGQYGSHNEKQYDSDVHDWIFHQQQQQQQQQWPHRPDK</sequence>
<evidence type="ECO:0000313" key="2">
    <source>
        <dbReference type="Proteomes" id="UP000790347"/>
    </source>
</evidence>
<protein>
    <submittedName>
        <fullName evidence="1">Uncharacterized protein</fullName>
    </submittedName>
</protein>
<gene>
    <name evidence="1" type="ORF">DERF_000026</name>
</gene>
<dbReference type="EMBL" id="ASGP02000001">
    <property type="protein sequence ID" value="KAH9525893.1"/>
    <property type="molecule type" value="Genomic_DNA"/>
</dbReference>
<comment type="caution">
    <text evidence="1">The sequence shown here is derived from an EMBL/GenBank/DDBJ whole genome shotgun (WGS) entry which is preliminary data.</text>
</comment>
<reference evidence="1" key="2">
    <citation type="journal article" date="2022" name="Res Sq">
        <title>Comparative Genomics Reveals Insights into the Divergent Evolution of Astigmatic Mites and Household Pest Adaptations.</title>
        <authorList>
            <person name="Xiong Q."/>
            <person name="Wan A.T.-Y."/>
            <person name="Liu X.-Y."/>
            <person name="Fung C.S.-H."/>
            <person name="Xiao X."/>
            <person name="Malainual N."/>
            <person name="Hou J."/>
            <person name="Wang L."/>
            <person name="Wang M."/>
            <person name="Yang K."/>
            <person name="Cui Y."/>
            <person name="Leung E."/>
            <person name="Nong W."/>
            <person name="Shin S.-K."/>
            <person name="Au S."/>
            <person name="Jeong K.Y."/>
            <person name="Chew F.T."/>
            <person name="Hui J."/>
            <person name="Leung T.F."/>
            <person name="Tungtrongchitr A."/>
            <person name="Zhong N."/>
            <person name="Liu Z."/>
            <person name="Tsui S."/>
        </authorList>
    </citation>
    <scope>NUCLEOTIDE SEQUENCE</scope>
    <source>
        <strain evidence="1">Derf</strain>
        <tissue evidence="1">Whole organism</tissue>
    </source>
</reference>
<dbReference type="Proteomes" id="UP000790347">
    <property type="component" value="Unassembled WGS sequence"/>
</dbReference>
<organism evidence="1 2">
    <name type="scientific">Dermatophagoides farinae</name>
    <name type="common">American house dust mite</name>
    <dbReference type="NCBI Taxonomy" id="6954"/>
    <lineage>
        <taxon>Eukaryota</taxon>
        <taxon>Metazoa</taxon>
        <taxon>Ecdysozoa</taxon>
        <taxon>Arthropoda</taxon>
        <taxon>Chelicerata</taxon>
        <taxon>Arachnida</taxon>
        <taxon>Acari</taxon>
        <taxon>Acariformes</taxon>
        <taxon>Sarcoptiformes</taxon>
        <taxon>Astigmata</taxon>
        <taxon>Psoroptidia</taxon>
        <taxon>Analgoidea</taxon>
        <taxon>Pyroglyphidae</taxon>
        <taxon>Dermatophagoidinae</taxon>
        <taxon>Dermatophagoides</taxon>
    </lineage>
</organism>